<evidence type="ECO:0000256" key="2">
    <source>
        <dbReference type="ARBA" id="ARBA00007430"/>
    </source>
</evidence>
<evidence type="ECO:0000256" key="3">
    <source>
        <dbReference type="ARBA" id="ARBA00022475"/>
    </source>
</evidence>
<dbReference type="InterPro" id="IPR050833">
    <property type="entry name" value="Poly_Biosynth_Transport"/>
</dbReference>
<feature type="transmembrane region" description="Helical" evidence="7">
    <location>
        <begin position="112"/>
        <end position="132"/>
    </location>
</feature>
<dbReference type="EMBL" id="SSOC01000005">
    <property type="protein sequence ID" value="THF63646.1"/>
    <property type="molecule type" value="Genomic_DNA"/>
</dbReference>
<dbReference type="RefSeq" id="WP_136348807.1">
    <property type="nucleotide sequence ID" value="NZ_SSOC01000005.1"/>
</dbReference>
<feature type="transmembrane region" description="Helical" evidence="7">
    <location>
        <begin position="282"/>
        <end position="301"/>
    </location>
</feature>
<keyword evidence="9" id="KW-1185">Reference proteome</keyword>
<feature type="transmembrane region" description="Helical" evidence="7">
    <location>
        <begin position="16"/>
        <end position="34"/>
    </location>
</feature>
<accession>A0A4S4AUN4</accession>
<dbReference type="PANTHER" id="PTHR30250">
    <property type="entry name" value="PST FAMILY PREDICTED COLANIC ACID TRANSPORTER"/>
    <property type="match status" value="1"/>
</dbReference>
<dbReference type="CDD" id="cd13127">
    <property type="entry name" value="MATE_tuaB_like"/>
    <property type="match status" value="1"/>
</dbReference>
<evidence type="ECO:0000256" key="1">
    <source>
        <dbReference type="ARBA" id="ARBA00004651"/>
    </source>
</evidence>
<keyword evidence="3" id="KW-1003">Cell membrane</keyword>
<comment type="subcellular location">
    <subcellularLocation>
        <location evidence="1">Cell membrane</location>
        <topology evidence="1">Multi-pass membrane protein</topology>
    </subcellularLocation>
</comment>
<proteinExistence type="inferred from homology"/>
<keyword evidence="5 7" id="KW-1133">Transmembrane helix</keyword>
<feature type="transmembrane region" description="Helical" evidence="7">
    <location>
        <begin position="439"/>
        <end position="460"/>
    </location>
</feature>
<feature type="transmembrane region" description="Helical" evidence="7">
    <location>
        <begin position="40"/>
        <end position="64"/>
    </location>
</feature>
<keyword evidence="6 7" id="KW-0472">Membrane</keyword>
<evidence type="ECO:0000256" key="4">
    <source>
        <dbReference type="ARBA" id="ARBA00022692"/>
    </source>
</evidence>
<evidence type="ECO:0000256" key="5">
    <source>
        <dbReference type="ARBA" id="ARBA00022989"/>
    </source>
</evidence>
<evidence type="ECO:0000256" key="7">
    <source>
        <dbReference type="SAM" id="Phobius"/>
    </source>
</evidence>
<feature type="transmembrane region" description="Helical" evidence="7">
    <location>
        <begin position="416"/>
        <end position="433"/>
    </location>
</feature>
<evidence type="ECO:0000313" key="9">
    <source>
        <dbReference type="Proteomes" id="UP000308430"/>
    </source>
</evidence>
<evidence type="ECO:0000256" key="6">
    <source>
        <dbReference type="ARBA" id="ARBA00023136"/>
    </source>
</evidence>
<dbReference type="GO" id="GO:0005886">
    <property type="term" value="C:plasma membrane"/>
    <property type="evidence" value="ECO:0007669"/>
    <property type="project" value="UniProtKB-SubCell"/>
</dbReference>
<reference evidence="8 9" key="1">
    <citation type="submission" date="2019-04" db="EMBL/GenBank/DDBJ databases">
        <title>Azoarcus nasutitermitis sp. nov. isolated from termite nest.</title>
        <authorList>
            <person name="Lin S.-Y."/>
            <person name="Hameed A."/>
            <person name="Hsu Y.-H."/>
            <person name="Young C.-C."/>
        </authorList>
    </citation>
    <scope>NUCLEOTIDE SEQUENCE [LARGE SCALE GENOMIC DNA]</scope>
    <source>
        <strain evidence="8 9">CC-YHH838</strain>
    </source>
</reference>
<protein>
    <submittedName>
        <fullName evidence="8">Lipopolysaccharide biosynthesis protein</fullName>
    </submittedName>
</protein>
<feature type="transmembrane region" description="Helical" evidence="7">
    <location>
        <begin position="141"/>
        <end position="161"/>
    </location>
</feature>
<name>A0A4S4AUN4_9RHOO</name>
<comment type="caution">
    <text evidence="8">The sequence shown here is derived from an EMBL/GenBank/DDBJ whole genome shotgun (WGS) entry which is preliminary data.</text>
</comment>
<organism evidence="8 9">
    <name type="scientific">Pseudothauera nasutitermitis</name>
    <dbReference type="NCBI Taxonomy" id="2565930"/>
    <lineage>
        <taxon>Bacteria</taxon>
        <taxon>Pseudomonadati</taxon>
        <taxon>Pseudomonadota</taxon>
        <taxon>Betaproteobacteria</taxon>
        <taxon>Rhodocyclales</taxon>
        <taxon>Zoogloeaceae</taxon>
        <taxon>Pseudothauera</taxon>
    </lineage>
</organism>
<gene>
    <name evidence="8" type="ORF">E6C76_13725</name>
</gene>
<comment type="similarity">
    <text evidence="2">Belongs to the polysaccharide synthase family.</text>
</comment>
<feature type="transmembrane region" description="Helical" evidence="7">
    <location>
        <begin position="321"/>
        <end position="342"/>
    </location>
</feature>
<feature type="transmembrane region" description="Helical" evidence="7">
    <location>
        <begin position="167"/>
        <end position="187"/>
    </location>
</feature>
<keyword evidence="4 7" id="KW-0812">Transmembrane</keyword>
<dbReference type="Pfam" id="PF13440">
    <property type="entry name" value="Polysacc_synt_3"/>
    <property type="match status" value="1"/>
</dbReference>
<dbReference type="PANTHER" id="PTHR30250:SF10">
    <property type="entry name" value="LIPOPOLYSACCHARIDE BIOSYNTHESIS PROTEIN WZXC"/>
    <property type="match status" value="1"/>
</dbReference>
<dbReference type="Proteomes" id="UP000308430">
    <property type="component" value="Unassembled WGS sequence"/>
</dbReference>
<dbReference type="AlphaFoldDB" id="A0A4S4AUN4"/>
<feature type="transmembrane region" description="Helical" evidence="7">
    <location>
        <begin position="76"/>
        <end position="100"/>
    </location>
</feature>
<dbReference type="OrthoDB" id="5486360at2"/>
<evidence type="ECO:0000313" key="8">
    <source>
        <dbReference type="EMBL" id="THF63646.1"/>
    </source>
</evidence>
<sequence>MTSVRRALAFSMAERYALIALSLAGNILVARLLTPEEIGLFSVALALIGIAQVLRDFGVGNFLIQERELNDEHIRTAFGFSLVIGAALFVLVFAAAPLAGGFYRDARIVDTIRIGALNFLVLPFCSISVALLRRELQFKRLAAVNLVAALVGFAVTITLALRGFGANGLAIGALAGNLATGAGAWLARSERRVLLPSFGEWRKLLHFGARSSAANVVTSISMDINDLAIGRILGFGPVAMISRAQGLMNLFHRDVMSAVRNVAYPAFARAFRENDDLEARHAHAVAAVTVLAWPFYAFAALHALELLRLLFGPQWDAAAPLVPWFCLAGAAGATCSLVIPLLTARGRIDLATRIDLVIQPIRAVVLVGGVIAFQNMLSFAILFAAFFVLSVPYIYRVKARGQANDLPALFGGLKKSLLVTAACMLPPLLVLLAPQGGGIARLLLSATLCALAWVAAVALFRHPLADEPLFRRALRMLRPGWN</sequence>